<feature type="compositionally biased region" description="Low complexity" evidence="1">
    <location>
        <begin position="552"/>
        <end position="564"/>
    </location>
</feature>
<dbReference type="EMBL" id="JARQWQ010000016">
    <property type="protein sequence ID" value="KAK2566747.1"/>
    <property type="molecule type" value="Genomic_DNA"/>
</dbReference>
<feature type="compositionally biased region" description="Polar residues" evidence="1">
    <location>
        <begin position="1268"/>
        <end position="1304"/>
    </location>
</feature>
<keyword evidence="6" id="KW-1185">Reference proteome</keyword>
<name>A0AAD9VAA9_ACRCE</name>
<organism evidence="5 6">
    <name type="scientific">Acropora cervicornis</name>
    <name type="common">Staghorn coral</name>
    <dbReference type="NCBI Taxonomy" id="6130"/>
    <lineage>
        <taxon>Eukaryota</taxon>
        <taxon>Metazoa</taxon>
        <taxon>Cnidaria</taxon>
        <taxon>Anthozoa</taxon>
        <taxon>Hexacorallia</taxon>
        <taxon>Scleractinia</taxon>
        <taxon>Astrocoeniina</taxon>
        <taxon>Acroporidae</taxon>
        <taxon>Acropora</taxon>
    </lineage>
</organism>
<reference evidence="5" key="2">
    <citation type="journal article" date="2023" name="Science">
        <title>Genomic signatures of disease resistance in endangered staghorn corals.</title>
        <authorList>
            <person name="Vollmer S.V."/>
            <person name="Selwyn J.D."/>
            <person name="Despard B.A."/>
            <person name="Roesel C.L."/>
        </authorList>
    </citation>
    <scope>NUCLEOTIDE SEQUENCE</scope>
    <source>
        <strain evidence="5">K2</strain>
    </source>
</reference>
<feature type="region of interest" description="Disordered" evidence="1">
    <location>
        <begin position="336"/>
        <end position="366"/>
    </location>
</feature>
<dbReference type="InterPro" id="IPR045852">
    <property type="entry name" value="UNC80_central"/>
</dbReference>
<evidence type="ECO:0000256" key="1">
    <source>
        <dbReference type="SAM" id="MobiDB-lite"/>
    </source>
</evidence>
<feature type="region of interest" description="Disordered" evidence="1">
    <location>
        <begin position="1268"/>
        <end position="1382"/>
    </location>
</feature>
<feature type="compositionally biased region" description="Polar residues" evidence="1">
    <location>
        <begin position="447"/>
        <end position="459"/>
    </location>
</feature>
<accession>A0AAD9VAA9</accession>
<dbReference type="PANTHER" id="PTHR31781:SF1">
    <property type="entry name" value="PROTEIN UNC-80 HOMOLOG"/>
    <property type="match status" value="1"/>
</dbReference>
<dbReference type="GO" id="GO:0034703">
    <property type="term" value="C:cation channel complex"/>
    <property type="evidence" value="ECO:0007669"/>
    <property type="project" value="TreeGrafter"/>
</dbReference>
<evidence type="ECO:0000259" key="4">
    <source>
        <dbReference type="Pfam" id="PF20262"/>
    </source>
</evidence>
<feature type="region of interest" description="Disordered" evidence="1">
    <location>
        <begin position="1442"/>
        <end position="1467"/>
    </location>
</feature>
<dbReference type="Proteomes" id="UP001249851">
    <property type="component" value="Unassembled WGS sequence"/>
</dbReference>
<dbReference type="Pfam" id="PF19424">
    <property type="entry name" value="UNC80"/>
    <property type="match status" value="1"/>
</dbReference>
<reference evidence="5" key="1">
    <citation type="journal article" date="2023" name="G3 (Bethesda)">
        <title>Whole genome assembly and annotation of the endangered Caribbean coral Acropora cervicornis.</title>
        <authorList>
            <person name="Selwyn J.D."/>
            <person name="Vollmer S.V."/>
        </authorList>
    </citation>
    <scope>NUCLEOTIDE SEQUENCE</scope>
    <source>
        <strain evidence="5">K2</strain>
    </source>
</reference>
<sequence>MEADKVFTTKSFEGEGRAIPLAIQTYFWRQTSQLLKPKLVRRNYESACISFERIICENRIQDLQPSLASAVKSINRWHLIQSSVPYILQCCSKLLANRYRSGNLERLGNAERELLYTLHWILLEAPRVCCVVDVESLLYPLTIIEQFVHGLVPHVYSLRENDLTFRLENGIAIWGPLWKHEKPQLTPFNTGVMKKDTESEDKVPKLSSSFNKAGDESDFSAATFFDLAVLKCLSSSGWAEDGVVWALRYLTEYLKKEFNLPEEAIQKGNPRETPFRSSVSLSQVQCRDDAKNLTTFGENSNLDGELSKIFEEKDNSSKESAVVGLRDQEGLKYNEAVSNQPQSSHEALEISPGPDEGKGDASGLERSGSIRLRIRVGSSPVFRGGGRVLTAVASQTGSSFHHEGNDKEHCTEDCGAESLQSPKVFIKPSPTFQLPALGFSKNDERQSVSGTHPLQNSAFDSAGMDISGSEMRCGIADPQNSKMLKQVGHSINGPMQSSLQDSNSSSAAFQSIVSYESEGNFPIGRVAPEAVNAASQLSGIQVFQNVPVGQTSSLGSSSSAESESQPLLNSETAARSKEAPILESSDTPRASLSVNQDSFIRMDRYFVFPGAADYITTDGRLSIMMILQALHSILRGNPTSRICDTTLPILSQIVNIHEINETRKRTSSFEYDDRTVGETQAVGFRSPHSENVLGRLRASFYGCGEGCRGVTAERLRNLAIDLLSKVYGNDKPAFKMWFRQYSKLEPHQDLVDFLHALLGFCENEQEQSDDEMTVRPQQEKKKELFMIPEGVNGIIVGEIFKTLISRVAEMNFLDLSNLTFYGELRQLLRFTKESYGGVFWKVALSGLLDSAFKETKEKTDANKSSDQDTLTRSVAEKFHRKVSKFSKAERTPTCKTKRRFLQKFSRVATESSDGNSSVSTLASVADSPSLEMALSPRSKRKMFTLGTWRKQKPVGTPFGSAEDLLDSDSLPDQSSTAKRKLLKSKSSTRRKLDDVFSMTKKMTESSLVESSLPIDIVVREVETKPVDLEALRAGMVRFRFLLYGCQPGSVPDPKIVASMLDLDAPAIARACLLLECCLLVNKCNQGEWPQWIRGSLPSLAHRRSNATSSFAGMFAQRRNLAAMHEAGSLFRAWGTALGRKLEQVLAKRRTILPSIEEEGGKPTAEGEEEMEEDFLDEATLSNSAKVCPYPLLMIACQLLLEITAFLRESHGQYSVQKPASRPLYRVPGRRNHSVAATRRSIVLSPESQMRHGGLKEIVRRSSVWSQASLPTDFNSSPSRTLQEPPTITVSETDPSNQNLDATESVNRERHDSTAKAGNRSSLYFPRNSTQVSPKSARKAAKRNPMTGEGDLVKPRSKSTKRLSADPTSMPGDEEESDEEDLSSNLPWMSAVIHLNSSTVLMCDHHGMCPSNCHQRQSRSCTRMARALKAVYSSASKLDKRAAKGTGRNYGSPLISGPHFAGKEQSSHREKDDEEMIQYIASSVSSLTHCPFSLIAKAGAVIDTDHLMETLPVAWELLLDEDQQLVSSVATVFLLTGIRLEETVKQMLNNELGCTDPNDRVKSLQRFEVLWQSRYHAWPRLQEGAKLSLKVPPAKVDFTLPSPALGEAMSRPPDCPWDACLLLDALQGKKKDAKKTRDSGNELKKKQERCEYLMRALPISMEASVGVNVIEDDKERSARWDVWHYHLVTTETTEDVNEEDTGESQQVDAELWPQAVSSAIPCIIEMMDDVMVASDKRAVMEVARRLVWQFLVDDPVLFFRTILEQFTKKDKQEEQVSLLRKLLLYITELPPTSSRFLINNLIGVAMYYARTNKPGSQDSLALVLSLLWQAVPSVRGFLFKDLKQSLRKEHCDNALRISSNVPGAKKLFVVLPDQDKNEDQEKTKETVPVHDEMTFGKVLEEFKSRLLNGNEEKELYLIDKKSDQILEDRYHVRDVYTHRKGFPSPLLLLEFLDEESAFNKRQSQAFTAKIAEIGRVLLTSSMLKALPNQKHISFLHEEFSRQISFPRKALDCDFSLYAGGPKGKELAALDVIHKSVWVKLITSLFQCMSPDFPWGCADLNLFLNVINGAILLHCEDAAMLRLCLASLINIAVHFSNIFAIDGYQHIFPSLLQVYAHHQSNEMVATSVELFASVAPLLLVETGADGIEEEFELEDLAGKIPSKCLFTLLASLDRPSPDNLEILELIKAEKPLKPMDSCYETSNEPPGVSQIDTAVRLCVTVVNFAPESHRAVQMVVVLSAILPHYLDYLKSQSGSSGNEDKLKAELTALCSLVTSINVLVKSSEVLTRSFVHFQSYKSFSDKSGIFPDLASTTSLMIGRGSISSVEADDTDWGE</sequence>
<feature type="region of interest" description="Disordered" evidence="1">
    <location>
        <begin position="551"/>
        <end position="589"/>
    </location>
</feature>
<gene>
    <name evidence="5" type="ORF">P5673_009421</name>
</gene>
<feature type="region of interest" description="Disordered" evidence="1">
    <location>
        <begin position="959"/>
        <end position="983"/>
    </location>
</feature>
<evidence type="ECO:0000313" key="5">
    <source>
        <dbReference type="EMBL" id="KAK2566747.1"/>
    </source>
</evidence>
<dbReference type="Pfam" id="PF15778">
    <property type="entry name" value="UNC80_N"/>
    <property type="match status" value="1"/>
</dbReference>
<feature type="compositionally biased region" description="Low complexity" evidence="1">
    <location>
        <begin position="967"/>
        <end position="976"/>
    </location>
</feature>
<dbReference type="InterPro" id="IPR046460">
    <property type="entry name" value="UNC80_C"/>
</dbReference>
<dbReference type="InterPro" id="IPR031542">
    <property type="entry name" value="UNC80_N"/>
</dbReference>
<feature type="domain" description="Protein UNC80 C-terminal" evidence="4">
    <location>
        <begin position="1695"/>
        <end position="2300"/>
    </location>
</feature>
<dbReference type="GO" id="GO:0055080">
    <property type="term" value="P:monoatomic cation homeostasis"/>
    <property type="evidence" value="ECO:0007669"/>
    <property type="project" value="TreeGrafter"/>
</dbReference>
<dbReference type="PANTHER" id="PTHR31781">
    <property type="entry name" value="UNC80"/>
    <property type="match status" value="1"/>
</dbReference>
<evidence type="ECO:0000313" key="6">
    <source>
        <dbReference type="Proteomes" id="UP001249851"/>
    </source>
</evidence>
<proteinExistence type="predicted"/>
<feature type="compositionally biased region" description="Acidic residues" evidence="1">
    <location>
        <begin position="1371"/>
        <end position="1381"/>
    </location>
</feature>
<comment type="caution">
    <text evidence="5">The sequence shown here is derived from an EMBL/GenBank/DDBJ whole genome shotgun (WGS) entry which is preliminary data.</text>
</comment>
<feature type="domain" description="Protein UNC80 central region" evidence="3">
    <location>
        <begin position="1024"/>
        <end position="1616"/>
    </location>
</feature>
<dbReference type="Pfam" id="PF20262">
    <property type="entry name" value="UNC80_C"/>
    <property type="match status" value="1"/>
</dbReference>
<evidence type="ECO:0000259" key="3">
    <source>
        <dbReference type="Pfam" id="PF19424"/>
    </source>
</evidence>
<feature type="compositionally biased region" description="Polar residues" evidence="1">
    <location>
        <begin position="336"/>
        <end position="345"/>
    </location>
</feature>
<evidence type="ECO:0000259" key="2">
    <source>
        <dbReference type="Pfam" id="PF15778"/>
    </source>
</evidence>
<feature type="compositionally biased region" description="Polar residues" evidence="1">
    <location>
        <begin position="1318"/>
        <end position="1333"/>
    </location>
</feature>
<dbReference type="GO" id="GO:0005261">
    <property type="term" value="F:monoatomic cation channel activity"/>
    <property type="evidence" value="ECO:0007669"/>
    <property type="project" value="TreeGrafter"/>
</dbReference>
<protein>
    <submittedName>
        <fullName evidence="5">Protein unc-80-like protein</fullName>
    </submittedName>
</protein>
<dbReference type="GO" id="GO:0030424">
    <property type="term" value="C:axon"/>
    <property type="evidence" value="ECO:0007669"/>
    <property type="project" value="TreeGrafter"/>
</dbReference>
<feature type="domain" description="Cation channel complex component UNC80 N-terminal" evidence="2">
    <location>
        <begin position="18"/>
        <end position="193"/>
    </location>
</feature>
<feature type="region of interest" description="Disordered" evidence="1">
    <location>
        <begin position="443"/>
        <end position="463"/>
    </location>
</feature>